<evidence type="ECO:0000313" key="1">
    <source>
        <dbReference type="Proteomes" id="UP000887576"/>
    </source>
</evidence>
<sequence length="406" mass="47527">MISNCNQEMDEKTSANLELNKQIEVVKKSILKLKSQKNRLLNPVCLSSDLYADILEEVSRQQIMLKLEDVLKFFIIGKEAQLPIVQFMKQCVKMKFFDDYFLCENDDAALRLTYCKFSEILIKPIIPYVTKQEQKSLTISYLKHVNELVIEVLKKLNDRNIPIKLSHPEKKLLFELPGVHFDILKIGKWDSSIKEWFHFLATNSLPCTFTKLQLPHVEWRSREEWGEEVIINVEELLITWDFNDGDLHGNDFFGRLNKHFPNAQKLTVTFLKTQCPCRTKYFDEPKYSKDMWNRRKNYITNAPQKEVVANFRYVTDSKRKYERAIKLFGGERIDGNTLRWTSPTNNSKIINFHHELSAVKVDHVDIWGLHWGSDINSESGLSDAEIDSESDFEGFDMNIDSDVEDL</sequence>
<dbReference type="WBParaSite" id="JU765_v2.g15012.t1">
    <property type="protein sequence ID" value="JU765_v2.g15012.t1"/>
    <property type="gene ID" value="JU765_v2.g15012"/>
</dbReference>
<evidence type="ECO:0000313" key="2">
    <source>
        <dbReference type="WBParaSite" id="JU765_v2.g15012.t1"/>
    </source>
</evidence>
<dbReference type="Proteomes" id="UP000887576">
    <property type="component" value="Unplaced"/>
</dbReference>
<accession>A0AC34QCG2</accession>
<proteinExistence type="predicted"/>
<protein>
    <submittedName>
        <fullName evidence="2">DUF38 domain-containing protein</fullName>
    </submittedName>
</protein>
<name>A0AC34QCG2_9BILA</name>
<reference evidence="2" key="1">
    <citation type="submission" date="2022-11" db="UniProtKB">
        <authorList>
            <consortium name="WormBaseParasite"/>
        </authorList>
    </citation>
    <scope>IDENTIFICATION</scope>
</reference>
<organism evidence="1 2">
    <name type="scientific">Panagrolaimus sp. JU765</name>
    <dbReference type="NCBI Taxonomy" id="591449"/>
    <lineage>
        <taxon>Eukaryota</taxon>
        <taxon>Metazoa</taxon>
        <taxon>Ecdysozoa</taxon>
        <taxon>Nematoda</taxon>
        <taxon>Chromadorea</taxon>
        <taxon>Rhabditida</taxon>
        <taxon>Tylenchina</taxon>
        <taxon>Panagrolaimomorpha</taxon>
        <taxon>Panagrolaimoidea</taxon>
        <taxon>Panagrolaimidae</taxon>
        <taxon>Panagrolaimus</taxon>
    </lineage>
</organism>